<evidence type="ECO:0000313" key="1">
    <source>
        <dbReference type="EMBL" id="CAI0400324.1"/>
    </source>
</evidence>
<evidence type="ECO:0000313" key="2">
    <source>
        <dbReference type="Proteomes" id="UP001154282"/>
    </source>
</evidence>
<dbReference type="EMBL" id="CAMGYJ010000004">
    <property type="protein sequence ID" value="CAI0400324.1"/>
    <property type="molecule type" value="Genomic_DNA"/>
</dbReference>
<dbReference type="Proteomes" id="UP001154282">
    <property type="component" value="Unassembled WGS sequence"/>
</dbReference>
<dbReference type="AlphaFoldDB" id="A0AAV0IS62"/>
<name>A0AAV0IS62_9ROSI</name>
<reference evidence="1" key="1">
    <citation type="submission" date="2022-08" db="EMBL/GenBank/DDBJ databases">
        <authorList>
            <person name="Gutierrez-Valencia J."/>
        </authorList>
    </citation>
    <scope>NUCLEOTIDE SEQUENCE</scope>
</reference>
<gene>
    <name evidence="1" type="ORF">LITE_LOCUS10706</name>
</gene>
<proteinExistence type="predicted"/>
<sequence length="16" mass="1912">MVWTLPCHLSSFYKLS</sequence>
<keyword evidence="2" id="KW-1185">Reference proteome</keyword>
<protein>
    <submittedName>
        <fullName evidence="1">Uncharacterized protein</fullName>
    </submittedName>
</protein>
<organism evidence="1 2">
    <name type="scientific">Linum tenue</name>
    <dbReference type="NCBI Taxonomy" id="586396"/>
    <lineage>
        <taxon>Eukaryota</taxon>
        <taxon>Viridiplantae</taxon>
        <taxon>Streptophyta</taxon>
        <taxon>Embryophyta</taxon>
        <taxon>Tracheophyta</taxon>
        <taxon>Spermatophyta</taxon>
        <taxon>Magnoliopsida</taxon>
        <taxon>eudicotyledons</taxon>
        <taxon>Gunneridae</taxon>
        <taxon>Pentapetalae</taxon>
        <taxon>rosids</taxon>
        <taxon>fabids</taxon>
        <taxon>Malpighiales</taxon>
        <taxon>Linaceae</taxon>
        <taxon>Linum</taxon>
    </lineage>
</organism>
<accession>A0AAV0IS62</accession>
<comment type="caution">
    <text evidence="1">The sequence shown here is derived from an EMBL/GenBank/DDBJ whole genome shotgun (WGS) entry which is preliminary data.</text>
</comment>